<name>A0A3B0RKA6_9ZZZZ</name>
<evidence type="ECO:0000313" key="1">
    <source>
        <dbReference type="EMBL" id="VAV84953.1"/>
    </source>
</evidence>
<reference evidence="1" key="1">
    <citation type="submission" date="2018-06" db="EMBL/GenBank/DDBJ databases">
        <authorList>
            <person name="Zhirakovskaya E."/>
        </authorList>
    </citation>
    <scope>NUCLEOTIDE SEQUENCE</scope>
</reference>
<sequence>MKLLIVTVVEEFQDDILQLFKDSKIKNFSESNIEGFKHEATSVLMAYNWFPSEKGGAKSSLFFSFTEEDKIESLFKLIKTFNTNLETKNPIRAVVVPIEKYI</sequence>
<dbReference type="EMBL" id="UOEB01000192">
    <property type="protein sequence ID" value="VAV84953.1"/>
    <property type="molecule type" value="Genomic_DNA"/>
</dbReference>
<gene>
    <name evidence="1" type="ORF">MNBD_BACTEROID02-1557</name>
</gene>
<evidence type="ECO:0008006" key="2">
    <source>
        <dbReference type="Google" id="ProtNLM"/>
    </source>
</evidence>
<protein>
    <recommendedName>
        <fullName evidence="2">DUF3240 domain-containing protein</fullName>
    </recommendedName>
</protein>
<organism evidence="1">
    <name type="scientific">hydrothermal vent metagenome</name>
    <dbReference type="NCBI Taxonomy" id="652676"/>
    <lineage>
        <taxon>unclassified sequences</taxon>
        <taxon>metagenomes</taxon>
        <taxon>ecological metagenomes</taxon>
    </lineage>
</organism>
<proteinExistence type="predicted"/>
<accession>A0A3B0RKA6</accession>
<dbReference type="AlphaFoldDB" id="A0A3B0RKA6"/>